<dbReference type="Proteomes" id="UP001152749">
    <property type="component" value="Chromosome"/>
</dbReference>
<dbReference type="AlphaFoldDB" id="A0A9W4X4X2"/>
<organism evidence="2 3">
    <name type="scientific">Flavobacterium collinsii</name>
    <dbReference type="NCBI Taxonomy" id="1114861"/>
    <lineage>
        <taxon>Bacteria</taxon>
        <taxon>Pseudomonadati</taxon>
        <taxon>Bacteroidota</taxon>
        <taxon>Flavobacteriia</taxon>
        <taxon>Flavobacteriales</taxon>
        <taxon>Flavobacteriaceae</taxon>
        <taxon>Flavobacterium</taxon>
    </lineage>
</organism>
<evidence type="ECO:0000313" key="3">
    <source>
        <dbReference type="Proteomes" id="UP001152749"/>
    </source>
</evidence>
<dbReference type="KEGG" id="fcs:TRV642_4267"/>
<sequence>MKSKLCIIGLVFASLLIYSCSNDDSYEVQDVKSINTRIHHQSNMKNLLKEKVIDSTAVINKIDKTNTKGEPSNPIPPRKGHH</sequence>
<protein>
    <recommendedName>
        <fullName evidence="4">Lipoprotein</fullName>
    </recommendedName>
</protein>
<accession>A0A9W4X4X2</accession>
<feature type="compositionally biased region" description="Pro residues" evidence="1">
    <location>
        <begin position="73"/>
        <end position="82"/>
    </location>
</feature>
<dbReference type="EMBL" id="OX336425">
    <property type="protein sequence ID" value="CAI2768948.1"/>
    <property type="molecule type" value="Genomic_DNA"/>
</dbReference>
<feature type="region of interest" description="Disordered" evidence="1">
    <location>
        <begin position="62"/>
        <end position="82"/>
    </location>
</feature>
<dbReference type="RefSeq" id="WP_263361449.1">
    <property type="nucleotide sequence ID" value="NZ_OX336425.1"/>
</dbReference>
<reference evidence="2" key="1">
    <citation type="submission" date="2022-09" db="EMBL/GenBank/DDBJ databases">
        <authorList>
            <person name="Duchaud E."/>
        </authorList>
    </citation>
    <scope>NUCLEOTIDE SEQUENCE</scope>
    <source>
        <strain evidence="2">TRV642</strain>
    </source>
</reference>
<proteinExistence type="predicted"/>
<evidence type="ECO:0000313" key="2">
    <source>
        <dbReference type="EMBL" id="CAI2768948.1"/>
    </source>
</evidence>
<name>A0A9W4X4X2_9FLAO</name>
<evidence type="ECO:0000256" key="1">
    <source>
        <dbReference type="SAM" id="MobiDB-lite"/>
    </source>
</evidence>
<gene>
    <name evidence="2" type="ORF">TRV642_4267</name>
</gene>
<dbReference type="PROSITE" id="PS51257">
    <property type="entry name" value="PROKAR_LIPOPROTEIN"/>
    <property type="match status" value="1"/>
</dbReference>
<evidence type="ECO:0008006" key="4">
    <source>
        <dbReference type="Google" id="ProtNLM"/>
    </source>
</evidence>